<feature type="region of interest" description="Disordered" evidence="1">
    <location>
        <begin position="846"/>
        <end position="909"/>
    </location>
</feature>
<evidence type="ECO:0000259" key="2">
    <source>
        <dbReference type="PROSITE" id="PS50940"/>
    </source>
</evidence>
<feature type="compositionally biased region" description="Polar residues" evidence="1">
    <location>
        <begin position="1016"/>
        <end position="1032"/>
    </location>
</feature>
<feature type="compositionally biased region" description="Polar residues" evidence="1">
    <location>
        <begin position="787"/>
        <end position="797"/>
    </location>
</feature>
<feature type="domain" description="Chitin-binding type-2" evidence="2">
    <location>
        <begin position="117"/>
        <end position="174"/>
    </location>
</feature>
<reference evidence="4" key="1">
    <citation type="submission" date="2025-08" db="UniProtKB">
        <authorList>
            <consortium name="RefSeq"/>
        </authorList>
    </citation>
    <scope>IDENTIFICATION</scope>
    <source>
        <tissue evidence="4">Thorax and Abdomen</tissue>
    </source>
</reference>
<feature type="compositionally biased region" description="Polar residues" evidence="1">
    <location>
        <begin position="1732"/>
        <end position="1753"/>
    </location>
</feature>
<feature type="region of interest" description="Disordered" evidence="1">
    <location>
        <begin position="770"/>
        <end position="801"/>
    </location>
</feature>
<feature type="region of interest" description="Disordered" evidence="1">
    <location>
        <begin position="1160"/>
        <end position="1185"/>
    </location>
</feature>
<feature type="region of interest" description="Disordered" evidence="1">
    <location>
        <begin position="1466"/>
        <end position="1491"/>
    </location>
</feature>
<dbReference type="SUPFAM" id="SSF57625">
    <property type="entry name" value="Invertebrate chitin-binding proteins"/>
    <property type="match status" value="1"/>
</dbReference>
<feature type="region of interest" description="Disordered" evidence="1">
    <location>
        <begin position="1667"/>
        <end position="1700"/>
    </location>
</feature>
<dbReference type="InterPro" id="IPR036508">
    <property type="entry name" value="Chitin-bd_dom_sf"/>
</dbReference>
<name>A0ABM3FPX5_NEOLC</name>
<evidence type="ECO:0000256" key="1">
    <source>
        <dbReference type="SAM" id="MobiDB-lite"/>
    </source>
</evidence>
<feature type="region of interest" description="Disordered" evidence="1">
    <location>
        <begin position="1410"/>
        <end position="1439"/>
    </location>
</feature>
<feature type="region of interest" description="Disordered" evidence="1">
    <location>
        <begin position="442"/>
        <end position="461"/>
    </location>
</feature>
<feature type="compositionally biased region" description="Polar residues" evidence="1">
    <location>
        <begin position="900"/>
        <end position="909"/>
    </location>
</feature>
<sequence length="2571" mass="279286">MSSNLCNRKYYIHGPAADGIRAASYTILATVVLCIGQSIQENAEEIQESFHFRRAIDGSRGRKYFNPDEDGSYDSYDSTNGDYDSSQVESGFSDIRSNVPGEPGVNYPTYTSVPKTRFSCHGRMSGYYADEEAGCQVFHVCHNVVVSSFLCPVGSIFSQTLLTCDWWNNVECEGPNDDFFPHQEIPQNEEQMIQKAYEMMQLSKPNSGSSDQQVRGRQLNIAKVADRDNGKTNIREGIAVSGERNPQNYRHYHTEQPPLQENSRLRKNNDDVNDDHTPSKQNLINIRLRPKNFQINRPGEDSRLNDRAKDSSVIYIQKNVNDDSQNAYSTLRPFVIQENFRNSDDHDVNIYKEEFQPSYAPTVPTVTTTTRKLYSPTVPVTTYRPSTTSYKNDDQDLGSSDHLYIHGKNSNILTSQPTVIYEDLTPENNNFTNSVILNRKASEKSDTADKEHHENVAKSVKPTESFGSELQDTYLSNHKSNIGNTKEEVEIVPSIFNSESYSHGQNYQHFYADQDSLSEEFRARVTGKREGFLVDNYANAALQTGLVNDGKKEDSDIFNSPGKIPPLIVQLPRPLGSSDSSSIDIRDQLFTFNTFNMSLAPIPQPPQLGGSLGMNSKDTMSANVTSERPNMIPLLIPQNSPPMLPSGIRSPGAIYDENTSNEPRISIPSISEIGSSGTVIADVDSRIQTSASSTRIPPRISQTLEAPSRPLLISQISQSAGLPGAVLTDTADRPQTSQPSDTIPPLIPQSLDANSDRNVIDASTRIPPLITQTSQPAGLPGVDLSDVTDSTQNSQSPGRIPLVITPSMNSNNNENISGAPARIPPLIWQISQSAESVRIDSTDVMNRTQISQPSNSTTSPIPQSLDGNSDRNAFDASTRIPPLITQTVQPTGLPEGGLSDVTNRTQNSQLPTRIPLVIPQSTSFHNNENMPVAPARMPPLIWQISQSAESAGIDSTHVVHRTQVSQPSNSLTPPILQSSAANNDKNVFDTSTRIPPLITQSSGVVSADSADRTETSKPFNNVPSLIPQSLDANNDENIFDTATRVPSLITQTSGVVSTDSADRTETSEPFNNIPPLIPQSSDANNDENIFDTATKVPPLITQTSGVISTDSADRTETSEPFINIPPLIPQSSDANNDENIFDTATKVPPLITQTSGVISTDSADRTENSEPFNNIPPLIPQSSDANNDENIFDTATKVPPLITQTSGVISTDSADRTETSEPFINIPPLIPQSSDANNDENIFDTATKVPPLITQTSGVISTDSADRTENSEPFNNIPPLIPQSSDANNDENIFDTATRVPPLITQASGVISTDYADRTETSEPFNNIPPLIPQPSDANNDENIFDTATRVPPLITQASGVISTDYADRTETSEPFNNIPPLIPQSSDANNDENIFDTATRVPPLITQTSGVESTDSADTTETSEPFINIPPLIPQSSDANNDENIFDTATKVPPLITQTSGVISTDSADRTENSEPFNNIPPLIPQSSDANNDENIFDTATRVPPLITQASGVISTDYADRTETSEPFNNIPPLIPQPSDANNDENIFDTATRVPPLITVTPGVVSTDITHRTETETSEPFNNIPPLIPQSSDANNDENIFDTATKVPPLITQTSGVISTDSADRTETSEPFINIPPLIPQSSDANNDENIFDTATKVPPLITQTSGVVSTDSADRTETSKPFNNIPPLIPQSSDANNDENIFDTATRVPPLITETSGVVSTDSADRTETETSQSSNSIPPLIPQSSEANNDTNVFNTPTRIPSLIPGTVKSTPSFSAQNPSTVNNQNVPGKPPNIPPFISQIPQGGDSMVVIHQPQTLDVSTVISPPIPQTSKSTEMPVTQFPCVFTEINSVSCKNPPMLSKTPNSSNSSDGVLVGNTEKEHVASSSPYIPPLITDVLQPPKLPAIDLMDIFNRRPAILPSTEAPPLIQTSNAPDPWTVPLHDLSNPFHPSFSSAPGKLYLSPKEYQRPMSFNSIQIPQQQLGDQLAVQPPVKHLTYDSSVGNPETKNSQFAVVESTSKESSTTSYPNIASTLSPPRFDNPFVTPSEKSLEADTSDTRGPIAQGFIPAGYNENIRFHTGGASLYPQFYTIPSTLISQAVESSLDTQGEKTIGLQNSQSADDSTSLLSSEIVPHNEYRQNTMANVFSKATSAESNVRFESSTPKNVLDITGITTTGKFDASNKDSVQAVRPNISAAGLPVSLSQIEDSINNSNDLPYEIAFTINAGEDFNPSGDFISKLLAQHQNNGSPGFAGLEGYEIIRSDDIETSVNEQNLEPTVAPTIAPAIAPTITPTVAPTVQSNTAGGRLLFDPRISLEDNQSGKRIIFSNPLLSPATITRSKSVGNRAEEIDPVKSEVLPRPFPFGTEQSVALNARLNSKFDYLSILNQPSSTSNRDVNLLAKDINGSLESLFASAQKTAVTSIPSREQLLEELTKNFGQPYFSSDTHQSYFTPPTTSANINYKFPSPFVNLEQYRTGKKASGWQSAPTSSELPKTPTTTSTTTTTTTTTTTPKPIKTFVETEFIPSLSFSFDSDYERKAYVDAVLNGFVTENQFIDPWRDTASTYWEPSQT</sequence>
<feature type="region of interest" description="Disordered" evidence="1">
    <location>
        <begin position="1774"/>
        <end position="1795"/>
    </location>
</feature>
<feature type="compositionally biased region" description="Polar residues" evidence="1">
    <location>
        <begin position="846"/>
        <end position="867"/>
    </location>
</feature>
<feature type="region of interest" description="Disordered" evidence="1">
    <location>
        <begin position="1002"/>
        <end position="1032"/>
    </location>
</feature>
<feature type="region of interest" description="Disordered" evidence="1">
    <location>
        <begin position="725"/>
        <end position="753"/>
    </location>
</feature>
<dbReference type="RefSeq" id="XP_046590061.1">
    <property type="nucleotide sequence ID" value="XM_046734105.1"/>
</dbReference>
<feature type="compositionally biased region" description="Low complexity" evidence="1">
    <location>
        <begin position="1413"/>
        <end position="1425"/>
    </location>
</feature>
<accession>A0ABM3FPX5</accession>
<evidence type="ECO:0000313" key="4">
    <source>
        <dbReference type="RefSeq" id="XP_046590061.1"/>
    </source>
</evidence>
<feature type="compositionally biased region" description="Polar residues" evidence="1">
    <location>
        <begin position="1999"/>
        <end position="2013"/>
    </location>
</feature>
<feature type="region of interest" description="Disordered" evidence="1">
    <location>
        <begin position="1108"/>
        <end position="1134"/>
    </location>
</feature>
<organism evidence="3 4">
    <name type="scientific">Neodiprion lecontei</name>
    <name type="common">Redheaded pine sawfly</name>
    <dbReference type="NCBI Taxonomy" id="441921"/>
    <lineage>
        <taxon>Eukaryota</taxon>
        <taxon>Metazoa</taxon>
        <taxon>Ecdysozoa</taxon>
        <taxon>Arthropoda</taxon>
        <taxon>Hexapoda</taxon>
        <taxon>Insecta</taxon>
        <taxon>Pterygota</taxon>
        <taxon>Neoptera</taxon>
        <taxon>Endopterygota</taxon>
        <taxon>Hymenoptera</taxon>
        <taxon>Tenthredinoidea</taxon>
        <taxon>Diprionidae</taxon>
        <taxon>Diprioninae</taxon>
        <taxon>Neodiprion</taxon>
    </lineage>
</organism>
<feature type="region of interest" description="Disordered" evidence="1">
    <location>
        <begin position="1998"/>
        <end position="2062"/>
    </location>
</feature>
<feature type="compositionally biased region" description="Polar residues" evidence="1">
    <location>
        <begin position="1774"/>
        <end position="1790"/>
    </location>
</feature>
<feature type="compositionally biased region" description="Basic and acidic residues" evidence="1">
    <location>
        <begin position="263"/>
        <end position="278"/>
    </location>
</feature>
<protein>
    <submittedName>
        <fullName evidence="4">Mucin-16-like isoform X1</fullName>
    </submittedName>
</protein>
<dbReference type="PROSITE" id="PS50940">
    <property type="entry name" value="CHIT_BIND_II"/>
    <property type="match status" value="1"/>
</dbReference>
<feature type="region of interest" description="Disordered" evidence="1">
    <location>
        <begin position="1262"/>
        <end position="1287"/>
    </location>
</feature>
<feature type="region of interest" description="Disordered" evidence="1">
    <location>
        <begin position="1574"/>
        <end position="1594"/>
    </location>
</feature>
<feature type="region of interest" description="Disordered" evidence="1">
    <location>
        <begin position="1210"/>
        <end position="1236"/>
    </location>
</feature>
<gene>
    <name evidence="4" type="primary">LOC107222029</name>
</gene>
<proteinExistence type="predicted"/>
<feature type="compositionally biased region" description="Basic and acidic residues" evidence="1">
    <location>
        <begin position="442"/>
        <end position="456"/>
    </location>
</feature>
<dbReference type="InterPro" id="IPR002557">
    <property type="entry name" value="Chitin-bd_dom"/>
</dbReference>
<feature type="compositionally biased region" description="Low complexity" evidence="1">
    <location>
        <begin position="2017"/>
        <end position="2027"/>
    </location>
</feature>
<feature type="compositionally biased region" description="Polar residues" evidence="1">
    <location>
        <begin position="1715"/>
        <end position="1724"/>
    </location>
</feature>
<feature type="region of interest" description="Disordered" evidence="1">
    <location>
        <begin position="1053"/>
        <end position="1085"/>
    </location>
</feature>
<dbReference type="Pfam" id="PF01607">
    <property type="entry name" value="CBM_14"/>
    <property type="match status" value="1"/>
</dbReference>
<dbReference type="Gene3D" id="2.170.140.10">
    <property type="entry name" value="Chitin binding domain"/>
    <property type="match status" value="1"/>
</dbReference>
<feature type="region of interest" description="Disordered" evidence="1">
    <location>
        <begin position="227"/>
        <end position="281"/>
    </location>
</feature>
<feature type="region of interest" description="Disordered" evidence="1">
    <location>
        <begin position="1620"/>
        <end position="1646"/>
    </location>
</feature>
<evidence type="ECO:0000313" key="3">
    <source>
        <dbReference type="Proteomes" id="UP000829291"/>
    </source>
</evidence>
<feature type="compositionally biased region" description="Low complexity" evidence="1">
    <location>
        <begin position="2487"/>
        <end position="2512"/>
    </location>
</feature>
<feature type="region of interest" description="Disordered" evidence="1">
    <location>
        <begin position="2479"/>
        <end position="2512"/>
    </location>
</feature>
<dbReference type="Proteomes" id="UP000829291">
    <property type="component" value="Chromosome 1"/>
</dbReference>
<dbReference type="GeneID" id="107222029"/>
<dbReference type="SMART" id="SM00494">
    <property type="entry name" value="ChtBD2"/>
    <property type="match status" value="1"/>
</dbReference>
<keyword evidence="3" id="KW-1185">Reference proteome</keyword>
<feature type="region of interest" description="Disordered" evidence="1">
    <location>
        <begin position="1715"/>
        <end position="1753"/>
    </location>
</feature>